<proteinExistence type="inferred from homology"/>
<evidence type="ECO:0000256" key="6">
    <source>
        <dbReference type="RuleBase" id="RU364089"/>
    </source>
</evidence>
<keyword evidence="5 6" id="KW-0224">Dipeptidase</keyword>
<evidence type="ECO:0000256" key="5">
    <source>
        <dbReference type="ARBA" id="ARBA00022997"/>
    </source>
</evidence>
<dbReference type="InterPro" id="IPR047804">
    <property type="entry name" value="C69_dipept_A-like"/>
</dbReference>
<accession>A0A4V1ALT4</accession>
<keyword evidence="8" id="KW-1185">Reference proteome</keyword>
<keyword evidence="4 6" id="KW-0378">Hydrolase</keyword>
<dbReference type="AlphaFoldDB" id="A0A4V1ALT4"/>
<dbReference type="Pfam" id="PF03577">
    <property type="entry name" value="Peptidase_C69"/>
    <property type="match status" value="1"/>
</dbReference>
<reference evidence="8" key="1">
    <citation type="submission" date="2018-12" db="EMBL/GenBank/DDBJ databases">
        <title>A new species of lactobacillus.</title>
        <authorList>
            <person name="Jian Y."/>
            <person name="Xin L."/>
            <person name="Hong Z.J."/>
            <person name="Ming L.Z."/>
            <person name="Hong X.Z."/>
        </authorList>
    </citation>
    <scope>NUCLEOTIDE SEQUENCE [LARGE SCALE GENOMIC DNA]</scope>
    <source>
        <strain evidence="8">HSLZ-75</strain>
    </source>
</reference>
<dbReference type="GO" id="GO:0070004">
    <property type="term" value="F:cysteine-type exopeptidase activity"/>
    <property type="evidence" value="ECO:0007669"/>
    <property type="project" value="InterPro"/>
</dbReference>
<evidence type="ECO:0000256" key="1">
    <source>
        <dbReference type="ARBA" id="ARBA00001670"/>
    </source>
</evidence>
<gene>
    <name evidence="7" type="ORF">ELX58_06125</name>
</gene>
<dbReference type="Gene3D" id="3.60.60.10">
    <property type="entry name" value="Penicillin V Acylase, Chain A"/>
    <property type="match status" value="1"/>
</dbReference>
<protein>
    <recommendedName>
        <fullName evidence="6">Dipeptidase</fullName>
        <ecNumber evidence="6">3.4.-.-</ecNumber>
    </recommendedName>
</protein>
<dbReference type="KEGG" id="lji:ELX58_06125"/>
<dbReference type="EMBL" id="CP034726">
    <property type="protein sequence ID" value="QBP18709.1"/>
    <property type="molecule type" value="Genomic_DNA"/>
</dbReference>
<dbReference type="RefSeq" id="WP_133442267.1">
    <property type="nucleotide sequence ID" value="NZ_CP034726.1"/>
</dbReference>
<evidence type="ECO:0000313" key="8">
    <source>
        <dbReference type="Proteomes" id="UP000294321"/>
    </source>
</evidence>
<evidence type="ECO:0000256" key="3">
    <source>
        <dbReference type="ARBA" id="ARBA00022670"/>
    </source>
</evidence>
<dbReference type="PANTHER" id="PTHR12994:SF17">
    <property type="entry name" value="LD30995P"/>
    <property type="match status" value="1"/>
</dbReference>
<dbReference type="PANTHER" id="PTHR12994">
    <property type="entry name" value="SECERNIN"/>
    <property type="match status" value="1"/>
</dbReference>
<evidence type="ECO:0000256" key="4">
    <source>
        <dbReference type="ARBA" id="ARBA00022801"/>
    </source>
</evidence>
<dbReference type="NCBIfam" id="NF033678">
    <property type="entry name" value="C69_fam_dipept"/>
    <property type="match status" value="1"/>
</dbReference>
<evidence type="ECO:0000256" key="2">
    <source>
        <dbReference type="ARBA" id="ARBA00007225"/>
    </source>
</evidence>
<name>A0A4V1ALT4_9LACO</name>
<comment type="similarity">
    <text evidence="2 6">Belongs to the peptidase C69 family.</text>
</comment>
<keyword evidence="3 6" id="KW-0645">Protease</keyword>
<evidence type="ECO:0000313" key="7">
    <source>
        <dbReference type="EMBL" id="QBP18709.1"/>
    </source>
</evidence>
<dbReference type="EC" id="3.4.-.-" evidence="6"/>
<dbReference type="GO" id="GO:0016805">
    <property type="term" value="F:dipeptidase activity"/>
    <property type="evidence" value="ECO:0007669"/>
    <property type="project" value="UniProtKB-KW"/>
</dbReference>
<comment type="catalytic activity">
    <reaction evidence="1">
        <text>an L-aminoacyl-L-amino acid + H2O = 2 an L-alpha-amino acid</text>
        <dbReference type="Rhea" id="RHEA:48940"/>
        <dbReference type="ChEBI" id="CHEBI:15377"/>
        <dbReference type="ChEBI" id="CHEBI:59869"/>
        <dbReference type="ChEBI" id="CHEBI:77460"/>
        <dbReference type="EC" id="3.4.13.19"/>
    </reaction>
</comment>
<sequence length="465" mass="53107">MNKNELACTTMLVGKKASIDGSTMIARNEDYPKPIGPIEFKVVPANSLPSVYKSQDGLEVKLPSHSYRYTAQPIKGNDNHYFEEGGINEKNVAMSATETTFTNDRFMGADPLVAKGVNEENMPTLVLPFINNAREGVKRLGKLIEKYGTGESNGIAFSDKNEVWYLETAGGHHWVAERIPDDAYAIAPNQMMIQDVNFNDPDHFMYSPGLKEFVEKHHLNNHPDSFNFRNIAGTHSTWDAHYNTPRAWYGQKMFNPEVKQSPMSQNIPFIHHTGRKLSVQDVQNFLSSHYQQTPYDPFTHPDLFKHPLFRPIAIDRNAASHIMQIRNDVPDKYAAIEWLSLGFNSYSPFVPFYTNINQTAKNYRTLGKRISMNSAYWMFKSLMIYIEPHYHDFMDEVNDYRTNVQAYALHRIETVDNAVNSLDGAKLTDQLTKSTVKTTNHISDMTLDLISSLMKQCLNMSHINF</sequence>
<dbReference type="InterPro" id="IPR005322">
    <property type="entry name" value="Peptidase_C69"/>
</dbReference>
<organism evidence="7 8">
    <name type="scientific">Acetilactobacillus jinshanensis</name>
    <dbReference type="NCBI Taxonomy" id="1720083"/>
    <lineage>
        <taxon>Bacteria</taxon>
        <taxon>Bacillati</taxon>
        <taxon>Bacillota</taxon>
        <taxon>Bacilli</taxon>
        <taxon>Lactobacillales</taxon>
        <taxon>Lactobacillaceae</taxon>
        <taxon>Acetilactobacillus</taxon>
    </lineage>
</organism>
<dbReference type="GO" id="GO:0006508">
    <property type="term" value="P:proteolysis"/>
    <property type="evidence" value="ECO:0007669"/>
    <property type="project" value="UniProtKB-KW"/>
</dbReference>
<dbReference type="Proteomes" id="UP000294321">
    <property type="component" value="Chromosome"/>
</dbReference>
<dbReference type="OrthoDB" id="9764088at2"/>